<name>A0A0N1IB00_PAPXU</name>
<sequence>MSLSMRFVRGFRSSAIWRNTAQQKQSSRADWLNRTQRFNNTVQEIVANVMANGEVAKTPSLAKRLVKLMEYDTLLRVPLQGHMTMMAFEVLENPINLTKQNLYKAQVVACAMELVIFAFFLS</sequence>
<evidence type="ECO:0000313" key="1">
    <source>
        <dbReference type="EMBL" id="KPJ05495.1"/>
    </source>
</evidence>
<dbReference type="EMBL" id="KQ458676">
    <property type="protein sequence ID" value="KPJ05495.1"/>
    <property type="molecule type" value="Genomic_DNA"/>
</dbReference>
<reference evidence="1 2" key="1">
    <citation type="journal article" date="2015" name="Nat. Commun.">
        <title>Outbred genome sequencing and CRISPR/Cas9 gene editing in butterflies.</title>
        <authorList>
            <person name="Li X."/>
            <person name="Fan D."/>
            <person name="Zhang W."/>
            <person name="Liu G."/>
            <person name="Zhang L."/>
            <person name="Zhao L."/>
            <person name="Fang X."/>
            <person name="Chen L."/>
            <person name="Dong Y."/>
            <person name="Chen Y."/>
            <person name="Ding Y."/>
            <person name="Zhao R."/>
            <person name="Feng M."/>
            <person name="Zhu Y."/>
            <person name="Feng Y."/>
            <person name="Jiang X."/>
            <person name="Zhu D."/>
            <person name="Xiang H."/>
            <person name="Feng X."/>
            <person name="Li S."/>
            <person name="Wang J."/>
            <person name="Zhang G."/>
            <person name="Kronforst M.R."/>
            <person name="Wang W."/>
        </authorList>
    </citation>
    <scope>NUCLEOTIDE SEQUENCE [LARGE SCALE GENOMIC DNA]</scope>
    <source>
        <strain evidence="1">Ya'a_city_454_Px</strain>
        <tissue evidence="1">Whole body</tissue>
    </source>
</reference>
<keyword evidence="2" id="KW-1185">Reference proteome</keyword>
<protein>
    <submittedName>
        <fullName evidence="1">Uncharacterized protein</fullName>
    </submittedName>
</protein>
<dbReference type="Gene3D" id="1.10.600.10">
    <property type="entry name" value="Farnesyl Diphosphate Synthase"/>
    <property type="match status" value="1"/>
</dbReference>
<gene>
    <name evidence="1" type="ORF">RR46_00748</name>
</gene>
<accession>A0A0N1IB00</accession>
<dbReference type="AlphaFoldDB" id="A0A0N1IB00"/>
<dbReference type="Proteomes" id="UP000053268">
    <property type="component" value="Unassembled WGS sequence"/>
</dbReference>
<dbReference type="InterPro" id="IPR008949">
    <property type="entry name" value="Isoprenoid_synthase_dom_sf"/>
</dbReference>
<organism evidence="1 2">
    <name type="scientific">Papilio xuthus</name>
    <name type="common">Asian swallowtail butterfly</name>
    <dbReference type="NCBI Taxonomy" id="66420"/>
    <lineage>
        <taxon>Eukaryota</taxon>
        <taxon>Metazoa</taxon>
        <taxon>Ecdysozoa</taxon>
        <taxon>Arthropoda</taxon>
        <taxon>Hexapoda</taxon>
        <taxon>Insecta</taxon>
        <taxon>Pterygota</taxon>
        <taxon>Neoptera</taxon>
        <taxon>Endopterygota</taxon>
        <taxon>Lepidoptera</taxon>
        <taxon>Glossata</taxon>
        <taxon>Ditrysia</taxon>
        <taxon>Papilionoidea</taxon>
        <taxon>Papilionidae</taxon>
        <taxon>Papilioninae</taxon>
        <taxon>Papilio</taxon>
    </lineage>
</organism>
<proteinExistence type="predicted"/>
<evidence type="ECO:0000313" key="2">
    <source>
        <dbReference type="Proteomes" id="UP000053268"/>
    </source>
</evidence>